<gene>
    <name evidence="1" type="ORF">VO63_05250</name>
</gene>
<evidence type="ECO:0000313" key="1">
    <source>
        <dbReference type="EMBL" id="KKZ74857.1"/>
    </source>
</evidence>
<dbReference type="AlphaFoldDB" id="A0A2P2GTN2"/>
<dbReference type="Proteomes" id="UP000265325">
    <property type="component" value="Unassembled WGS sequence"/>
</dbReference>
<dbReference type="EMBL" id="LAQS01000006">
    <property type="protein sequence ID" value="KKZ74857.1"/>
    <property type="molecule type" value="Genomic_DNA"/>
</dbReference>
<organism evidence="1 2">
    <name type="scientific">Streptomyces showdoensis</name>
    <dbReference type="NCBI Taxonomy" id="68268"/>
    <lineage>
        <taxon>Bacteria</taxon>
        <taxon>Bacillati</taxon>
        <taxon>Actinomycetota</taxon>
        <taxon>Actinomycetes</taxon>
        <taxon>Kitasatosporales</taxon>
        <taxon>Streptomycetaceae</taxon>
        <taxon>Streptomyces</taxon>
    </lineage>
</organism>
<name>A0A2P2GTN2_STREW</name>
<evidence type="ECO:0000313" key="2">
    <source>
        <dbReference type="Proteomes" id="UP000265325"/>
    </source>
</evidence>
<dbReference type="RefSeq" id="WP_046906358.1">
    <property type="nucleotide sequence ID" value="NZ_BAAAXG010000026.1"/>
</dbReference>
<accession>A0A2P2GTN2</accession>
<reference evidence="1 2" key="1">
    <citation type="submission" date="2015-05" db="EMBL/GenBank/DDBJ databases">
        <title>Draft Genome assembly of Streptomyces showdoensis.</title>
        <authorList>
            <person name="Thapa K.K."/>
            <person name="Metsa-Ketela M."/>
        </authorList>
    </citation>
    <scope>NUCLEOTIDE SEQUENCE [LARGE SCALE GENOMIC DNA]</scope>
    <source>
        <strain evidence="1 2">ATCC 15227</strain>
    </source>
</reference>
<proteinExistence type="predicted"/>
<comment type="caution">
    <text evidence="1">The sequence shown here is derived from an EMBL/GenBank/DDBJ whole genome shotgun (WGS) entry which is preliminary data.</text>
</comment>
<keyword evidence="2" id="KW-1185">Reference proteome</keyword>
<protein>
    <submittedName>
        <fullName evidence="1">Uncharacterized protein</fullName>
    </submittedName>
</protein>
<sequence>MTAAWQTINGVPWTTNSASTRWNADGGWKLEYTAIDGVDGWYLSGPDVDRRWMSIQFVESARNAAELVRAGTPGAAS</sequence>